<keyword evidence="3" id="KW-1185">Reference proteome</keyword>
<reference evidence="2 3" key="2">
    <citation type="journal article" date="2019" name="G3 (Bethesda)">
        <title>Hybrid Assembly of the Genome of the Entomopathogenic Nematode Steinernema carpocapsae Identifies the X-Chromosome.</title>
        <authorList>
            <person name="Serra L."/>
            <person name="Macchietto M."/>
            <person name="Macias-Munoz A."/>
            <person name="McGill C.J."/>
            <person name="Rodriguez I.M."/>
            <person name="Rodriguez B."/>
            <person name="Murad R."/>
            <person name="Mortazavi A."/>
        </authorList>
    </citation>
    <scope>NUCLEOTIDE SEQUENCE [LARGE SCALE GENOMIC DNA]</scope>
    <source>
        <strain evidence="2 3">ALL</strain>
    </source>
</reference>
<evidence type="ECO:0000256" key="1">
    <source>
        <dbReference type="SAM" id="MobiDB-lite"/>
    </source>
</evidence>
<name>A0A4U5M8A7_STECR</name>
<gene>
    <name evidence="2" type="ORF">L596_025628</name>
</gene>
<sequence>MLGPIISSETKISFNGTYHILKRVNSKVAVMPKEDWICHRDQDYVVLDEVIHGRFINCYQNQDINKLYRCSLIPGLLFVKDTVSFPRDPPKEDLKIDFWQVTSWDRAQKFVNALFEHFKGCYKTQEEFKEVFRREFEEEYDQKHRPSFLGSIFLWIVEIVARFDRKIFKERPRDKEEFSKEALKRPLRSGKPLRAK</sequence>
<accession>A0A4U5M8A7</accession>
<feature type="compositionally biased region" description="Basic and acidic residues" evidence="1">
    <location>
        <begin position="173"/>
        <end position="184"/>
    </location>
</feature>
<feature type="region of interest" description="Disordered" evidence="1">
    <location>
        <begin position="173"/>
        <end position="196"/>
    </location>
</feature>
<organism evidence="2 3">
    <name type="scientific">Steinernema carpocapsae</name>
    <name type="common">Entomopathogenic nematode</name>
    <dbReference type="NCBI Taxonomy" id="34508"/>
    <lineage>
        <taxon>Eukaryota</taxon>
        <taxon>Metazoa</taxon>
        <taxon>Ecdysozoa</taxon>
        <taxon>Nematoda</taxon>
        <taxon>Chromadorea</taxon>
        <taxon>Rhabditida</taxon>
        <taxon>Tylenchina</taxon>
        <taxon>Panagrolaimomorpha</taxon>
        <taxon>Strongyloidoidea</taxon>
        <taxon>Steinernematidae</taxon>
        <taxon>Steinernema</taxon>
    </lineage>
</organism>
<reference evidence="2 3" key="1">
    <citation type="journal article" date="2015" name="Genome Biol.">
        <title>Comparative genomics of Steinernema reveals deeply conserved gene regulatory networks.</title>
        <authorList>
            <person name="Dillman A.R."/>
            <person name="Macchietto M."/>
            <person name="Porter C.F."/>
            <person name="Rogers A."/>
            <person name="Williams B."/>
            <person name="Antoshechkin I."/>
            <person name="Lee M.M."/>
            <person name="Goodwin Z."/>
            <person name="Lu X."/>
            <person name="Lewis E.E."/>
            <person name="Goodrich-Blair H."/>
            <person name="Stock S.P."/>
            <person name="Adams B.J."/>
            <person name="Sternberg P.W."/>
            <person name="Mortazavi A."/>
        </authorList>
    </citation>
    <scope>NUCLEOTIDE SEQUENCE [LARGE SCALE GENOMIC DNA]</scope>
    <source>
        <strain evidence="2 3">ALL</strain>
    </source>
</reference>
<dbReference type="EMBL" id="AZBU02000009">
    <property type="protein sequence ID" value="TKR65187.1"/>
    <property type="molecule type" value="Genomic_DNA"/>
</dbReference>
<protein>
    <submittedName>
        <fullName evidence="2">Uncharacterized protein</fullName>
    </submittedName>
</protein>
<evidence type="ECO:0000313" key="3">
    <source>
        <dbReference type="Proteomes" id="UP000298663"/>
    </source>
</evidence>
<dbReference type="AlphaFoldDB" id="A0A4U5M8A7"/>
<dbReference type="Proteomes" id="UP000298663">
    <property type="component" value="Unassembled WGS sequence"/>
</dbReference>
<comment type="caution">
    <text evidence="2">The sequence shown here is derived from an EMBL/GenBank/DDBJ whole genome shotgun (WGS) entry which is preliminary data.</text>
</comment>
<proteinExistence type="predicted"/>
<evidence type="ECO:0000313" key="2">
    <source>
        <dbReference type="EMBL" id="TKR65187.1"/>
    </source>
</evidence>
<feature type="compositionally biased region" description="Basic residues" evidence="1">
    <location>
        <begin position="185"/>
        <end position="196"/>
    </location>
</feature>